<evidence type="ECO:0008006" key="3">
    <source>
        <dbReference type="Google" id="ProtNLM"/>
    </source>
</evidence>
<protein>
    <recommendedName>
        <fullName evidence="3">DUF4926 domain-containing protein</fullName>
    </recommendedName>
</protein>
<gene>
    <name evidence="1" type="ORF">MAE30S32_12310</name>
</gene>
<accession>A0A510PFN9</accession>
<dbReference type="RefSeq" id="WP_147069444.1">
    <property type="nucleotide sequence ID" value="NZ_BHVU01000051.1"/>
</dbReference>
<organism evidence="1 2">
    <name type="scientific">Microcystis aeruginosa 11-30S32</name>
    <dbReference type="NCBI Taxonomy" id="2358142"/>
    <lineage>
        <taxon>Bacteria</taxon>
        <taxon>Bacillati</taxon>
        <taxon>Cyanobacteriota</taxon>
        <taxon>Cyanophyceae</taxon>
        <taxon>Oscillatoriophycideae</taxon>
        <taxon>Chroococcales</taxon>
        <taxon>Microcystaceae</taxon>
        <taxon>Microcystis</taxon>
    </lineage>
</organism>
<reference evidence="1 2" key="1">
    <citation type="journal article" date="2019" name="Appl. Environ. Microbiol.">
        <title>Co-occurrence of broad and narrow host-range viruses infecting the toxic bloom-forming cyanobacterium Microcystis aeruginosa.</title>
        <authorList>
            <person name="Morimoto D."/>
            <person name="Tominaga K."/>
            <person name="Nishimura Y."/>
            <person name="Yoshida N."/>
            <person name="Kimura S."/>
            <person name="Sako Y."/>
            <person name="Yoshida T."/>
        </authorList>
    </citation>
    <scope>NUCLEOTIDE SEQUENCE [LARGE SCALE GENOMIC DNA]</scope>
    <source>
        <strain evidence="1 2">11-30S32</strain>
    </source>
</reference>
<name>A0A510PFN9_MICAE</name>
<dbReference type="AlphaFoldDB" id="A0A510PFN9"/>
<dbReference type="EMBL" id="BHVU01000051">
    <property type="protein sequence ID" value="GCA92579.1"/>
    <property type="molecule type" value="Genomic_DNA"/>
</dbReference>
<evidence type="ECO:0000313" key="2">
    <source>
        <dbReference type="Proteomes" id="UP000321223"/>
    </source>
</evidence>
<proteinExistence type="predicted"/>
<comment type="caution">
    <text evidence="1">The sequence shown here is derived from an EMBL/GenBank/DDBJ whole genome shotgun (WGS) entry which is preliminary data.</text>
</comment>
<sequence>MKAKLYDGIVTLVDISADFGERLIPKGTEGSIIECYENPEGYAVDLGIPDDSSVTGYNYENVILYPEQFIVINPISQTAAA</sequence>
<dbReference type="Proteomes" id="UP000321223">
    <property type="component" value="Unassembled WGS sequence"/>
</dbReference>
<evidence type="ECO:0000313" key="1">
    <source>
        <dbReference type="EMBL" id="GCA92579.1"/>
    </source>
</evidence>